<reference evidence="2 3" key="1">
    <citation type="journal article" date="2019" name="Front. Genet.">
        <title>Whole-Genome Sequencing of the Opportunistic Yeast Pathogen Candida inconspicua Uncovers Its Hybrid Origin.</title>
        <authorList>
            <person name="Mixao V."/>
            <person name="Hansen A.P."/>
            <person name="Saus E."/>
            <person name="Boekhout T."/>
            <person name="Lass-Florl C."/>
            <person name="Gabaldon T."/>
        </authorList>
    </citation>
    <scope>NUCLEOTIDE SEQUENCE [LARGE SCALE GENOMIC DNA]</scope>
    <source>
        <strain evidence="2 3">CBS 180</strain>
    </source>
</reference>
<dbReference type="SUPFAM" id="SSF89975">
    <property type="entry name" value="Hypothetical protein Yml108w"/>
    <property type="match status" value="1"/>
</dbReference>
<dbReference type="InterPro" id="IPR015080">
    <property type="entry name" value="DUF1892"/>
</dbReference>
<comment type="caution">
    <text evidence="2">The sequence shown here is derived from an EMBL/GenBank/DDBJ whole genome shotgun (WGS) entry which is preliminary data.</text>
</comment>
<feature type="region of interest" description="Disordered" evidence="1">
    <location>
        <begin position="1"/>
        <end position="24"/>
    </location>
</feature>
<proteinExistence type="predicted"/>
<dbReference type="OrthoDB" id="4035606at2759"/>
<evidence type="ECO:0000313" key="3">
    <source>
        <dbReference type="Proteomes" id="UP000307173"/>
    </source>
</evidence>
<keyword evidence="3" id="KW-1185">Reference proteome</keyword>
<dbReference type="AlphaFoldDB" id="A0A4T0X4P4"/>
<feature type="compositionally biased region" description="Basic and acidic residues" evidence="1">
    <location>
        <begin position="1"/>
        <end position="12"/>
    </location>
</feature>
<dbReference type="Gene3D" id="3.10.20.250">
    <property type="entry name" value="YML108W-like"/>
    <property type="match status" value="1"/>
</dbReference>
<dbReference type="EMBL" id="SELW01000220">
    <property type="protein sequence ID" value="TID29927.1"/>
    <property type="molecule type" value="Genomic_DNA"/>
</dbReference>
<feature type="compositionally biased region" description="Acidic residues" evidence="1">
    <location>
        <begin position="13"/>
        <end position="24"/>
    </location>
</feature>
<organism evidence="2 3">
    <name type="scientific">Pichia inconspicua</name>
    <dbReference type="NCBI Taxonomy" id="52247"/>
    <lineage>
        <taxon>Eukaryota</taxon>
        <taxon>Fungi</taxon>
        <taxon>Dikarya</taxon>
        <taxon>Ascomycota</taxon>
        <taxon>Saccharomycotina</taxon>
        <taxon>Pichiomycetes</taxon>
        <taxon>Pichiales</taxon>
        <taxon>Pichiaceae</taxon>
        <taxon>Pichia</taxon>
    </lineage>
</organism>
<gene>
    <name evidence="2" type="ORF">CANINC_001438</name>
</gene>
<dbReference type="Proteomes" id="UP000307173">
    <property type="component" value="Unassembled WGS sequence"/>
</dbReference>
<protein>
    <submittedName>
        <fullName evidence="2">Uncharacterized protein</fullName>
    </submittedName>
</protein>
<accession>A0A4T0X4P4</accession>
<evidence type="ECO:0000256" key="1">
    <source>
        <dbReference type="SAM" id="MobiDB-lite"/>
    </source>
</evidence>
<sequence>MSDEEFIVRHQEEEDVEAEVEVPEGEEEVFEDEFRVLVIANSSVSADENGETKVSIEQSDMDEIMLRQVRTLNDVNEFFDDFDAKIAQPNDGHLKYEVGSDGLCVVLVDTVKLKNEVVEFINNFIDLHPFIEEKEEVEKEDEDKERNTKRRR</sequence>
<dbReference type="InterPro" id="IPR035946">
    <property type="entry name" value="YML108W-like_sf"/>
</dbReference>
<dbReference type="Pfam" id="PF08987">
    <property type="entry name" value="DUF1892"/>
    <property type="match status" value="1"/>
</dbReference>
<name>A0A4T0X4P4_9ASCO</name>
<evidence type="ECO:0000313" key="2">
    <source>
        <dbReference type="EMBL" id="TID29927.1"/>
    </source>
</evidence>